<gene>
    <name evidence="3" type="ORF">AK812_SmicGene42635</name>
</gene>
<sequence length="1365" mass="152021">MSVTDSIPTFKARAAALGLADDVIELFMDAKVDTLSKYAFCSSYVPGQSNETEFLTALKAIMRRDASVGELSCLRRLLHEAYSMSAAELKQVVERTEDMPAKKLAQPERAHRLDTQQRRLTGFKIEGPLEPADRLIDLVVQQYEENRVYHVDLHKCPSKEQEVLSQGSKEDRNITIDALGNVRVKGKDAKVEADLASDILLRNAFTRRALAYDQANLVDFVKLNSWTERLLQARLVDPPPGYARITQNQIIQADRKLWVKIAELTRDGVQIKASGRPIDLIFDRATEHPDVLHLLQPLPSPPSYQGKGDHKGDHKGNDFRFAPYRTDGRKGRKGKGKGMASSSVRMPAALEGGVPCTGRGNPLCFDFNIGGCSLPTTDQGRAFYAGGYRKGGVFGLRKHCKVREVHGCPMRGSAILASCFREVGWDIIAIDNKRNRFHPLAKICVLDLSLDTSWEYLRWVCKQFPVKWVHAAPPCGTSSRARERPGGPPPLRTDQEPWGKSDLIGTDADRVSAANFLYLALYDFVEFLNSCNIHWSIENPANSLLWQLDPYQALVSSHCKVDMQTCAFGGTRPTWKSFLTSLPQFQVLGLTCPGNHEHAAYGRKRLPSGAMHFATSEEAVYPREMCRQIVQLVSRELGIHLLDLATAPSQSHMFAAAAGRQARGHRRPVVLSEFESVFSHECSQLPPVDLKRCVLANELGLQPGMKLLSYSLKGDVAADKSFLCTFGVYRSKEKFLQESMSAPHPFFDVLPLSDSSKRVLFKMLTKGPAWVAGFRAQTLKRWTRMANDLKLRELELHKSLDPKIRAVLKGKRLLLWRKIAEEVGWADMTLFDQIEQGFELVGHRPASGIFPLEMRPAEQTPEQLMRRSGFLKSSLLQKVSSAPRNDDADELRRITMKEVEAGSLDGPHPPEVMDERFPDGWIPVRRFGVWQSSADKTKLRPIEDFAEAEVNSAFAYVDKLDLRSIDTLVAMLRWWTVCCDVTAQVKVSLSDGTCLEGSVHHAWKDQEASAPLLSTMDLRNAYKQLPLNPNSRRLAVCTLPKPGGGVECYESQALPFGATASVVDFNRFARFLHHVGECLLVPWVNYFDDYPVWTPAALARSTDLTLRALVELMGVDCAWDKMPAFSPVCPMLGIELDVSDLRGQGLLIRNKPGRVAEVEALVRSCLKVGAVESRDLLKMLGRIQFADSHVMGRAGKLALADIRTWSRCHERKVLISPAISSAFEVLLNRLTSGAPRCVPCGPGQQPVLLFTDGASESRCHTVGGLLVRPGGSRPRFFACHVSEGLVESWTESLKRIIGPVECYAVAVARLVWHQFLAQKPCLHFIDNVACQDAFIRGTSCSAAVRSILLAYEKCELQDATWTCGI</sequence>
<accession>A0A1Q9C317</accession>
<feature type="compositionally biased region" description="Basic and acidic residues" evidence="1">
    <location>
        <begin position="307"/>
        <end position="318"/>
    </location>
</feature>
<dbReference type="Pfam" id="PF00078">
    <property type="entry name" value="RVT_1"/>
    <property type="match status" value="1"/>
</dbReference>
<dbReference type="SUPFAM" id="SSF56672">
    <property type="entry name" value="DNA/RNA polymerases"/>
    <property type="match status" value="1"/>
</dbReference>
<organism evidence="3 4">
    <name type="scientific">Symbiodinium microadriaticum</name>
    <name type="common">Dinoflagellate</name>
    <name type="synonym">Zooxanthella microadriatica</name>
    <dbReference type="NCBI Taxonomy" id="2951"/>
    <lineage>
        <taxon>Eukaryota</taxon>
        <taxon>Sar</taxon>
        <taxon>Alveolata</taxon>
        <taxon>Dinophyceae</taxon>
        <taxon>Suessiales</taxon>
        <taxon>Symbiodiniaceae</taxon>
        <taxon>Symbiodinium</taxon>
    </lineage>
</organism>
<keyword evidence="4" id="KW-1185">Reference proteome</keyword>
<feature type="domain" description="Reverse transcriptase" evidence="2">
    <location>
        <begin position="995"/>
        <end position="1125"/>
    </location>
</feature>
<dbReference type="PANTHER" id="PTHR33050:SF7">
    <property type="entry name" value="RIBONUCLEASE H"/>
    <property type="match status" value="1"/>
</dbReference>
<evidence type="ECO:0000259" key="2">
    <source>
        <dbReference type="Pfam" id="PF00078"/>
    </source>
</evidence>
<dbReference type="PANTHER" id="PTHR33050">
    <property type="entry name" value="REVERSE TRANSCRIPTASE DOMAIN-CONTAINING PROTEIN"/>
    <property type="match status" value="1"/>
</dbReference>
<dbReference type="InterPro" id="IPR000477">
    <property type="entry name" value="RT_dom"/>
</dbReference>
<feature type="region of interest" description="Disordered" evidence="1">
    <location>
        <begin position="476"/>
        <end position="499"/>
    </location>
</feature>
<dbReference type="EMBL" id="LSRX01001794">
    <property type="protein sequence ID" value="OLP77313.1"/>
    <property type="molecule type" value="Genomic_DNA"/>
</dbReference>
<proteinExistence type="predicted"/>
<protein>
    <recommendedName>
        <fullName evidence="2">Reverse transcriptase domain-containing protein</fullName>
    </recommendedName>
</protein>
<evidence type="ECO:0000256" key="1">
    <source>
        <dbReference type="SAM" id="MobiDB-lite"/>
    </source>
</evidence>
<dbReference type="InterPro" id="IPR043502">
    <property type="entry name" value="DNA/RNA_pol_sf"/>
</dbReference>
<feature type="region of interest" description="Disordered" evidence="1">
    <location>
        <begin position="301"/>
        <end position="342"/>
    </location>
</feature>
<comment type="caution">
    <text evidence="3">The sequence shown here is derived from an EMBL/GenBank/DDBJ whole genome shotgun (WGS) entry which is preliminary data.</text>
</comment>
<dbReference type="OrthoDB" id="413066at2759"/>
<name>A0A1Q9C317_SYMMI</name>
<dbReference type="InterPro" id="IPR052055">
    <property type="entry name" value="Hepadnavirus_pol/RT"/>
</dbReference>
<evidence type="ECO:0000313" key="4">
    <source>
        <dbReference type="Proteomes" id="UP000186817"/>
    </source>
</evidence>
<reference evidence="3 4" key="1">
    <citation type="submission" date="2016-02" db="EMBL/GenBank/DDBJ databases">
        <title>Genome analysis of coral dinoflagellate symbionts highlights evolutionary adaptations to a symbiotic lifestyle.</title>
        <authorList>
            <person name="Aranda M."/>
            <person name="Li Y."/>
            <person name="Liew Y.J."/>
            <person name="Baumgarten S."/>
            <person name="Simakov O."/>
            <person name="Wilson M."/>
            <person name="Piel J."/>
            <person name="Ashoor H."/>
            <person name="Bougouffa S."/>
            <person name="Bajic V.B."/>
            <person name="Ryu T."/>
            <person name="Ravasi T."/>
            <person name="Bayer T."/>
            <person name="Micklem G."/>
            <person name="Kim H."/>
            <person name="Bhak J."/>
            <person name="Lajeunesse T.C."/>
            <person name="Voolstra C.R."/>
        </authorList>
    </citation>
    <scope>NUCLEOTIDE SEQUENCE [LARGE SCALE GENOMIC DNA]</scope>
    <source>
        <strain evidence="3 4">CCMP2467</strain>
    </source>
</reference>
<dbReference type="Proteomes" id="UP000186817">
    <property type="component" value="Unassembled WGS sequence"/>
</dbReference>
<evidence type="ECO:0000313" key="3">
    <source>
        <dbReference type="EMBL" id="OLP77313.1"/>
    </source>
</evidence>